<sequence>MSLVCFFADGLIGEYRRLGRVMDHEWVVSVNTTCTLANRRFKEENTRMLKAILPTNSVVVLTVIHDPLRSHRSLSTPDIITGTHAPSAEHDSGTAIFCKLCAVTRKNVALHAPKIVVLAIFELIGGLKYLRNHRGAFAGFALDRIFWITAEIVPGMEALWVGEGKTHQWKVYSSCPST</sequence>
<gene>
    <name evidence="1" type="ORF">P167DRAFT_581804</name>
</gene>
<organism evidence="1 2">
    <name type="scientific">Morchella conica CCBAS932</name>
    <dbReference type="NCBI Taxonomy" id="1392247"/>
    <lineage>
        <taxon>Eukaryota</taxon>
        <taxon>Fungi</taxon>
        <taxon>Dikarya</taxon>
        <taxon>Ascomycota</taxon>
        <taxon>Pezizomycotina</taxon>
        <taxon>Pezizomycetes</taxon>
        <taxon>Pezizales</taxon>
        <taxon>Morchellaceae</taxon>
        <taxon>Morchella</taxon>
    </lineage>
</organism>
<accession>A0A3N4LAX7</accession>
<evidence type="ECO:0000313" key="1">
    <source>
        <dbReference type="EMBL" id="RPB15155.1"/>
    </source>
</evidence>
<name>A0A3N4LAX7_9PEZI</name>
<dbReference type="EMBL" id="ML119114">
    <property type="protein sequence ID" value="RPB15155.1"/>
    <property type="molecule type" value="Genomic_DNA"/>
</dbReference>
<protein>
    <submittedName>
        <fullName evidence="1">Uncharacterized protein</fullName>
    </submittedName>
</protein>
<dbReference type="AlphaFoldDB" id="A0A3N4LAX7"/>
<proteinExistence type="predicted"/>
<dbReference type="InParanoid" id="A0A3N4LAX7"/>
<keyword evidence="2" id="KW-1185">Reference proteome</keyword>
<dbReference type="Proteomes" id="UP000277580">
    <property type="component" value="Unassembled WGS sequence"/>
</dbReference>
<reference evidence="1 2" key="1">
    <citation type="journal article" date="2018" name="Nat. Ecol. Evol.">
        <title>Pezizomycetes genomes reveal the molecular basis of ectomycorrhizal truffle lifestyle.</title>
        <authorList>
            <person name="Murat C."/>
            <person name="Payen T."/>
            <person name="Noel B."/>
            <person name="Kuo A."/>
            <person name="Morin E."/>
            <person name="Chen J."/>
            <person name="Kohler A."/>
            <person name="Krizsan K."/>
            <person name="Balestrini R."/>
            <person name="Da Silva C."/>
            <person name="Montanini B."/>
            <person name="Hainaut M."/>
            <person name="Levati E."/>
            <person name="Barry K.W."/>
            <person name="Belfiori B."/>
            <person name="Cichocki N."/>
            <person name="Clum A."/>
            <person name="Dockter R.B."/>
            <person name="Fauchery L."/>
            <person name="Guy J."/>
            <person name="Iotti M."/>
            <person name="Le Tacon F."/>
            <person name="Lindquist E.A."/>
            <person name="Lipzen A."/>
            <person name="Malagnac F."/>
            <person name="Mello A."/>
            <person name="Molinier V."/>
            <person name="Miyauchi S."/>
            <person name="Poulain J."/>
            <person name="Riccioni C."/>
            <person name="Rubini A."/>
            <person name="Sitrit Y."/>
            <person name="Splivallo R."/>
            <person name="Traeger S."/>
            <person name="Wang M."/>
            <person name="Zifcakova L."/>
            <person name="Wipf D."/>
            <person name="Zambonelli A."/>
            <person name="Paolocci F."/>
            <person name="Nowrousian M."/>
            <person name="Ottonello S."/>
            <person name="Baldrian P."/>
            <person name="Spatafora J.W."/>
            <person name="Henrissat B."/>
            <person name="Nagy L.G."/>
            <person name="Aury J.M."/>
            <person name="Wincker P."/>
            <person name="Grigoriev I.V."/>
            <person name="Bonfante P."/>
            <person name="Martin F.M."/>
        </authorList>
    </citation>
    <scope>NUCLEOTIDE SEQUENCE [LARGE SCALE GENOMIC DNA]</scope>
    <source>
        <strain evidence="1 2">CCBAS932</strain>
    </source>
</reference>
<evidence type="ECO:0000313" key="2">
    <source>
        <dbReference type="Proteomes" id="UP000277580"/>
    </source>
</evidence>